<dbReference type="STRING" id="796620.VIBC2010_20285"/>
<comment type="caution">
    <text evidence="2">The sequence shown here is derived from an EMBL/GenBank/DDBJ whole genome shotgun (WGS) entry which is preliminary data.</text>
</comment>
<dbReference type="Gene3D" id="3.40.50.720">
    <property type="entry name" value="NAD(P)-binding Rossmann-like Domain"/>
    <property type="match status" value="1"/>
</dbReference>
<proteinExistence type="predicted"/>
<evidence type="ECO:0000259" key="1">
    <source>
        <dbReference type="Pfam" id="PF01370"/>
    </source>
</evidence>
<dbReference type="PANTHER" id="PTHR43245">
    <property type="entry name" value="BIFUNCTIONAL POLYMYXIN RESISTANCE PROTEIN ARNA"/>
    <property type="match status" value="1"/>
</dbReference>
<reference evidence="2 3" key="1">
    <citation type="journal article" date="2012" name="Int. J. Syst. Evol. Microbiol.">
        <title>Vibrio caribbeanicus sp. nov., isolated from the marine sponge Scleritoderma cyanea.</title>
        <authorList>
            <person name="Hoffmann M."/>
            <person name="Monday S.R."/>
            <person name="Allard M.W."/>
            <person name="Strain E.A."/>
            <person name="Whittaker P."/>
            <person name="Naum M."/>
            <person name="McCarthy P.J."/>
            <person name="Lopez J.V."/>
            <person name="Fischer M."/>
            <person name="Brown E.W."/>
        </authorList>
    </citation>
    <scope>NUCLEOTIDE SEQUENCE [LARGE SCALE GENOMIC DNA]</scope>
    <source>
        <strain evidence="2 3">ATCC BAA-2122</strain>
    </source>
</reference>
<dbReference type="Pfam" id="PF01370">
    <property type="entry name" value="Epimerase"/>
    <property type="match status" value="1"/>
</dbReference>
<dbReference type="OrthoDB" id="9801056at2"/>
<feature type="domain" description="NAD-dependent epimerase/dehydratase" evidence="1">
    <location>
        <begin position="4"/>
        <end position="222"/>
    </location>
</feature>
<dbReference type="InterPro" id="IPR050177">
    <property type="entry name" value="Lipid_A_modif_metabolic_enz"/>
</dbReference>
<dbReference type="Proteomes" id="UP000002943">
    <property type="component" value="Unassembled WGS sequence"/>
</dbReference>
<keyword evidence="3" id="KW-1185">Reference proteome</keyword>
<dbReference type="eggNOG" id="COG0451">
    <property type="taxonomic scope" value="Bacteria"/>
</dbReference>
<dbReference type="EMBL" id="AEIU01000068">
    <property type="protein sequence ID" value="EFP96991.1"/>
    <property type="molecule type" value="Genomic_DNA"/>
</dbReference>
<dbReference type="AlphaFoldDB" id="E3BJ65"/>
<gene>
    <name evidence="2" type="ORF">VIBC2010_20285</name>
</gene>
<evidence type="ECO:0000313" key="2">
    <source>
        <dbReference type="EMBL" id="EFP96991.1"/>
    </source>
</evidence>
<dbReference type="PANTHER" id="PTHR43245:SF58">
    <property type="entry name" value="BLL5923 PROTEIN"/>
    <property type="match status" value="1"/>
</dbReference>
<dbReference type="SUPFAM" id="SSF51735">
    <property type="entry name" value="NAD(P)-binding Rossmann-fold domains"/>
    <property type="match status" value="1"/>
</dbReference>
<dbReference type="RefSeq" id="WP_009601061.1">
    <property type="nucleotide sequence ID" value="NZ_AEIU01000068.1"/>
</dbReference>
<name>E3BJ65_9VIBR</name>
<organism evidence="2 3">
    <name type="scientific">Vibrio caribbeanicus ATCC BAA-2122</name>
    <dbReference type="NCBI Taxonomy" id="796620"/>
    <lineage>
        <taxon>Bacteria</taxon>
        <taxon>Pseudomonadati</taxon>
        <taxon>Pseudomonadota</taxon>
        <taxon>Gammaproteobacteria</taxon>
        <taxon>Vibrionales</taxon>
        <taxon>Vibrionaceae</taxon>
        <taxon>Vibrio</taxon>
    </lineage>
</organism>
<sequence>MKTLITGASGFIGSEVVKSRAARFRLVSRNLRSNPIETDESDIFYVESIDSSTDWTGAFGNIDSVLHLAGLAHNKDSKPADYDEVNFLGTIRLAQEAQKQGVKRFVFVSTIGVLGRCSKEGPLNRFSSTAPYDCYSKSKLKAERALQELASKGSMELVIVRPTLVYGAHAPGNFQKLVKLVNLSPILPFGLANNRRSFISVYNLSDLLLRCLTHEQAAGHIFHACEQEPISTKDFVNKVAKGLNKSLIQAKIPPKLMKVFLTCIGKKITYDQLFGDLEVDGACSQKTLNWSPPYTIDESMKFLRNTND</sequence>
<protein>
    <submittedName>
        <fullName evidence="2">Putative epimerase/dehydratase WbiG</fullName>
    </submittedName>
</protein>
<dbReference type="InterPro" id="IPR036291">
    <property type="entry name" value="NAD(P)-bd_dom_sf"/>
</dbReference>
<dbReference type="InterPro" id="IPR001509">
    <property type="entry name" value="Epimerase_deHydtase"/>
</dbReference>
<accession>E3BJ65</accession>
<evidence type="ECO:0000313" key="3">
    <source>
        <dbReference type="Proteomes" id="UP000002943"/>
    </source>
</evidence>